<dbReference type="OMA" id="RWGLCVK"/>
<dbReference type="AlphaFoldDB" id="A0A1B8B3B0"/>
<evidence type="ECO:0000256" key="1">
    <source>
        <dbReference type="SAM" id="MobiDB-lite"/>
    </source>
</evidence>
<name>A0A1B8B3B0_FUSPO</name>
<evidence type="ECO:0000313" key="2">
    <source>
        <dbReference type="EMBL" id="OBS27208.1"/>
    </source>
</evidence>
<proteinExistence type="predicted"/>
<dbReference type="EMBL" id="LYXU01000001">
    <property type="protein sequence ID" value="OBS27208.1"/>
    <property type="molecule type" value="Genomic_DNA"/>
</dbReference>
<keyword evidence="3" id="KW-1185">Reference proteome</keyword>
<comment type="caution">
    <text evidence="2">The sequence shown here is derived from an EMBL/GenBank/DDBJ whole genome shotgun (WGS) entry which is preliminary data.</text>
</comment>
<protein>
    <submittedName>
        <fullName evidence="2">Uncharacterized protein</fullName>
    </submittedName>
</protein>
<reference evidence="2 3" key="1">
    <citation type="submission" date="2016-06" db="EMBL/GenBank/DDBJ databases">
        <title>Living apart together: crosstalk between the core and supernumerary genomes in a fungal plant pathogen.</title>
        <authorList>
            <person name="Vanheule A."/>
            <person name="Audenaert K."/>
            <person name="Warris S."/>
            <person name="Van De Geest H."/>
            <person name="Schijlen E."/>
            <person name="Hofte M."/>
            <person name="De Saeger S."/>
            <person name="Haesaert G."/>
            <person name="Waalwijk C."/>
            <person name="Van Der Lee T."/>
        </authorList>
    </citation>
    <scope>NUCLEOTIDE SEQUENCE [LARGE SCALE GENOMIC DNA]</scope>
    <source>
        <strain evidence="2 3">2516</strain>
    </source>
</reference>
<sequence>MCLYARVVFLCAHQRWGLCVKKCQTAENFQASKVDQDCLVKSPHVPTSRKLQRKCSSCIVMEDKFGKAKKSIEDVKQVLKRIGEDARKRKVEGEKKKEQEESKVRPAVGVDYGPELEVISEEDEGSGDSDMGDGSSWASG</sequence>
<organism evidence="2 3">
    <name type="scientific">Fusarium poae</name>
    <dbReference type="NCBI Taxonomy" id="36050"/>
    <lineage>
        <taxon>Eukaryota</taxon>
        <taxon>Fungi</taxon>
        <taxon>Dikarya</taxon>
        <taxon>Ascomycota</taxon>
        <taxon>Pezizomycotina</taxon>
        <taxon>Sordariomycetes</taxon>
        <taxon>Hypocreomycetidae</taxon>
        <taxon>Hypocreales</taxon>
        <taxon>Nectriaceae</taxon>
        <taxon>Fusarium</taxon>
    </lineage>
</organism>
<feature type="region of interest" description="Disordered" evidence="1">
    <location>
        <begin position="87"/>
        <end position="140"/>
    </location>
</feature>
<evidence type="ECO:0000313" key="3">
    <source>
        <dbReference type="Proteomes" id="UP000091967"/>
    </source>
</evidence>
<dbReference type="Proteomes" id="UP000091967">
    <property type="component" value="Unassembled WGS sequence"/>
</dbReference>
<accession>A0A1B8B3B0</accession>
<feature type="compositionally biased region" description="Basic and acidic residues" evidence="1">
    <location>
        <begin position="87"/>
        <end position="104"/>
    </location>
</feature>
<feature type="compositionally biased region" description="Acidic residues" evidence="1">
    <location>
        <begin position="118"/>
        <end position="131"/>
    </location>
</feature>
<gene>
    <name evidence="2" type="ORF">FPOA_01150</name>
</gene>